<dbReference type="Proteomes" id="UP000215126">
    <property type="component" value="Chromosome 1"/>
</dbReference>
<proteinExistence type="predicted"/>
<evidence type="ECO:0000313" key="2">
    <source>
        <dbReference type="Proteomes" id="UP000215126"/>
    </source>
</evidence>
<dbReference type="AlphaFoldDB" id="A0A239S6T3"/>
<evidence type="ECO:0008006" key="3">
    <source>
        <dbReference type="Google" id="ProtNLM"/>
    </source>
</evidence>
<gene>
    <name evidence="1" type="ORF">SAMEA4530655_00288</name>
</gene>
<dbReference type="EMBL" id="LT906435">
    <property type="protein sequence ID" value="SNU81146.1"/>
    <property type="molecule type" value="Genomic_DNA"/>
</dbReference>
<dbReference type="STRING" id="93222.NA29_05755"/>
<dbReference type="RefSeq" id="WP_039394936.1">
    <property type="nucleotide sequence ID" value="NZ_AP028930.1"/>
</dbReference>
<dbReference type="GeneID" id="88092990"/>
<reference evidence="1 2" key="1">
    <citation type="submission" date="2017-06" db="EMBL/GenBank/DDBJ databases">
        <authorList>
            <consortium name="Pathogen Informatics"/>
        </authorList>
    </citation>
    <scope>NUCLEOTIDE SEQUENCE [LARGE SCALE GENOMIC DNA]</scope>
    <source>
        <strain evidence="1 2">NCTC13161</strain>
    </source>
</reference>
<dbReference type="OrthoDB" id="4560214at2"/>
<sequence length="70" mass="7737">MARKFIDCREFPSEMNCSVALCADSENELLEAAVQHAVTVHKHADSAELRSLLTSLFHDGTPPVESPRKV</sequence>
<dbReference type="InterPro" id="IPR009409">
    <property type="entry name" value="DUF1059"/>
</dbReference>
<protein>
    <recommendedName>
        <fullName evidence="3">DUF1059 domain-containing protein</fullName>
    </recommendedName>
</protein>
<evidence type="ECO:0000313" key="1">
    <source>
        <dbReference type="EMBL" id="SNU81146.1"/>
    </source>
</evidence>
<keyword evidence="2" id="KW-1185">Reference proteome</keyword>
<organism evidence="1 2">
    <name type="scientific">Pandoraea sputorum</name>
    <dbReference type="NCBI Taxonomy" id="93222"/>
    <lineage>
        <taxon>Bacteria</taxon>
        <taxon>Pseudomonadati</taxon>
        <taxon>Pseudomonadota</taxon>
        <taxon>Betaproteobacteria</taxon>
        <taxon>Burkholderiales</taxon>
        <taxon>Burkholderiaceae</taxon>
        <taxon>Pandoraea</taxon>
    </lineage>
</organism>
<dbReference type="Pfam" id="PF06348">
    <property type="entry name" value="DUF1059"/>
    <property type="match status" value="1"/>
</dbReference>
<dbReference type="KEGG" id="pspu:NA29_05755"/>
<accession>A0A239S6T3</accession>
<name>A0A239S6T3_9BURK</name>